<gene>
    <name evidence="1" type="ORF">KCV03_g200</name>
</gene>
<reference evidence="1" key="2">
    <citation type="submission" date="2021-08" db="EMBL/GenBank/DDBJ databases">
        <authorList>
            <person name="Gostincar C."/>
            <person name="Sun X."/>
            <person name="Song Z."/>
            <person name="Gunde-Cimerman N."/>
        </authorList>
    </citation>
    <scope>NUCLEOTIDE SEQUENCE</scope>
    <source>
        <strain evidence="1">EXF-8016</strain>
    </source>
</reference>
<reference evidence="1" key="1">
    <citation type="journal article" date="2021" name="J Fungi (Basel)">
        <title>Virulence traits and population genomics of the black yeast Aureobasidium melanogenum.</title>
        <authorList>
            <person name="Cernosa A."/>
            <person name="Sun X."/>
            <person name="Gostincar C."/>
            <person name="Fang C."/>
            <person name="Gunde-Cimerman N."/>
            <person name="Song Z."/>
        </authorList>
    </citation>
    <scope>NUCLEOTIDE SEQUENCE</scope>
    <source>
        <strain evidence="1">EXF-8016</strain>
    </source>
</reference>
<sequence length="185" mass="20521">MVVSACWNTTRERLCGQAFLVTSLRFLDLSDRELIHPHCDSIWSTENAENHRVQAESSGVWKVLLTRHAEITITHEAFSQKEGAPPAGHLALVKTFQQQLVYFFLGDLLTRTPERHRGPCSTSFCIVNMTPVPAKHLCLAAETNSVGGIAVAIKEAHMSWRMRGETHPPTCDSPKLLLGSIESCS</sequence>
<accession>A0A9P8GPY4</accession>
<evidence type="ECO:0000313" key="2">
    <source>
        <dbReference type="Proteomes" id="UP000767238"/>
    </source>
</evidence>
<name>A0A9P8GPY4_AURME</name>
<dbReference type="Proteomes" id="UP000767238">
    <property type="component" value="Unassembled WGS sequence"/>
</dbReference>
<dbReference type="EMBL" id="JAHFYH010000001">
    <property type="protein sequence ID" value="KAH0237670.1"/>
    <property type="molecule type" value="Genomic_DNA"/>
</dbReference>
<proteinExistence type="predicted"/>
<evidence type="ECO:0000313" key="1">
    <source>
        <dbReference type="EMBL" id="KAH0237670.1"/>
    </source>
</evidence>
<organism evidence="1 2">
    <name type="scientific">Aureobasidium melanogenum</name>
    <name type="common">Aureobasidium pullulans var. melanogenum</name>
    <dbReference type="NCBI Taxonomy" id="46634"/>
    <lineage>
        <taxon>Eukaryota</taxon>
        <taxon>Fungi</taxon>
        <taxon>Dikarya</taxon>
        <taxon>Ascomycota</taxon>
        <taxon>Pezizomycotina</taxon>
        <taxon>Dothideomycetes</taxon>
        <taxon>Dothideomycetidae</taxon>
        <taxon>Dothideales</taxon>
        <taxon>Saccotheciaceae</taxon>
        <taxon>Aureobasidium</taxon>
    </lineage>
</organism>
<comment type="caution">
    <text evidence="1">The sequence shown here is derived from an EMBL/GenBank/DDBJ whole genome shotgun (WGS) entry which is preliminary data.</text>
</comment>
<feature type="non-terminal residue" evidence="1">
    <location>
        <position position="185"/>
    </location>
</feature>
<protein>
    <submittedName>
        <fullName evidence="1">Uncharacterized protein</fullName>
    </submittedName>
</protein>
<dbReference type="AlphaFoldDB" id="A0A9P8GPY4"/>